<dbReference type="InterPro" id="IPR036380">
    <property type="entry name" value="Isochorismatase-like_sf"/>
</dbReference>
<name>G4RKK2_THETK</name>
<protein>
    <submittedName>
        <fullName evidence="3">Isochorismatase</fullName>
        <ecNumber evidence="3">3.3.2.1</ecNumber>
    </submittedName>
</protein>
<dbReference type="InterPro" id="IPR050272">
    <property type="entry name" value="Isochorismatase-like_hydrls"/>
</dbReference>
<dbReference type="PaxDb" id="768679-TTX_1467"/>
<organism evidence="3 4">
    <name type="scientific">Thermoproteus tenax (strain ATCC 35583 / DSM 2078 / JCM 9277 / NBRC 100435 / Kra 1)</name>
    <dbReference type="NCBI Taxonomy" id="768679"/>
    <lineage>
        <taxon>Archaea</taxon>
        <taxon>Thermoproteota</taxon>
        <taxon>Thermoprotei</taxon>
        <taxon>Thermoproteales</taxon>
        <taxon>Thermoproteaceae</taxon>
        <taxon>Thermoproteus</taxon>
    </lineage>
</organism>
<proteinExistence type="predicted"/>
<sequence>MLPEVVKVPHIPIMDKVSFPSRSTAVLVVDMQNDFAHPNGKLYSPSSGEIIPRIARLLERARSSGVRIIYTQDTHPPDDPVEFPIWGPHVVKGSWGWQIVDQLKPTEGDIVVEKMRYDPFFGTPLDHILRMYGISNLVVVGTVANICVLHAVAGARLRLYNVAVPIDGIAALNDFDYVAALRQMDYLYKAVLTTIDGVVFEEKT</sequence>
<dbReference type="GeneID" id="11262348"/>
<dbReference type="HOGENOM" id="CLU_068979_8_4_2"/>
<dbReference type="KEGG" id="ttn:TTX_1467"/>
<keyword evidence="1 3" id="KW-0378">Hydrolase</keyword>
<dbReference type="RefSeq" id="WP_014127351.1">
    <property type="nucleotide sequence ID" value="NC_016070.1"/>
</dbReference>
<dbReference type="STRING" id="768679.TTX_1467"/>
<dbReference type="GO" id="GO:0008908">
    <property type="term" value="F:isochorismatase activity"/>
    <property type="evidence" value="ECO:0007669"/>
    <property type="project" value="UniProtKB-EC"/>
</dbReference>
<evidence type="ECO:0000256" key="1">
    <source>
        <dbReference type="ARBA" id="ARBA00022801"/>
    </source>
</evidence>
<dbReference type="EMBL" id="FN869859">
    <property type="protein sequence ID" value="CCC82097.1"/>
    <property type="molecule type" value="Genomic_DNA"/>
</dbReference>
<dbReference type="InterPro" id="IPR000868">
    <property type="entry name" value="Isochorismatase-like_dom"/>
</dbReference>
<feature type="domain" description="Isochorismatase-like" evidence="2">
    <location>
        <begin position="24"/>
        <end position="194"/>
    </location>
</feature>
<dbReference type="SUPFAM" id="SSF52499">
    <property type="entry name" value="Isochorismatase-like hydrolases"/>
    <property type="match status" value="1"/>
</dbReference>
<reference evidence="3 4" key="1">
    <citation type="journal article" date="2011" name="PLoS ONE">
        <title>The complete genome sequence of Thermoproteus tenax: a physiologically versatile member of the Crenarchaeota.</title>
        <authorList>
            <person name="Siebers B."/>
            <person name="Zaparty M."/>
            <person name="Raddatz G."/>
            <person name="Tjaden B."/>
            <person name="Albers S.V."/>
            <person name="Bell S.D."/>
            <person name="Blombach F."/>
            <person name="Kletzin A."/>
            <person name="Kyrpides N."/>
            <person name="Lanz C."/>
            <person name="Plagens A."/>
            <person name="Rampp M."/>
            <person name="Rosinus A."/>
            <person name="von Jan M."/>
            <person name="Makarova K.S."/>
            <person name="Klenk H.P."/>
            <person name="Schuster S.C."/>
            <person name="Hensel R."/>
        </authorList>
    </citation>
    <scope>NUCLEOTIDE SEQUENCE [LARGE SCALE GENOMIC DNA]</scope>
    <source>
        <strain evidence="4">ATCC 35583 / DSM 2078 / JCM 9277 / NBRC 100435 / Kra 1</strain>
    </source>
</reference>
<dbReference type="PANTHER" id="PTHR43540:SF6">
    <property type="entry name" value="ISOCHORISMATASE-LIKE DOMAIN-CONTAINING PROTEIN"/>
    <property type="match status" value="1"/>
</dbReference>
<dbReference type="eggNOG" id="arCOG01943">
    <property type="taxonomic scope" value="Archaea"/>
</dbReference>
<evidence type="ECO:0000313" key="4">
    <source>
        <dbReference type="Proteomes" id="UP000002654"/>
    </source>
</evidence>
<gene>
    <name evidence="3" type="primary">entB</name>
    <name evidence="3" type="ordered locus">TTX_1467</name>
</gene>
<keyword evidence="4" id="KW-1185">Reference proteome</keyword>
<dbReference type="Gene3D" id="3.40.50.850">
    <property type="entry name" value="Isochorismatase-like"/>
    <property type="match status" value="1"/>
</dbReference>
<dbReference type="CDD" id="cd00431">
    <property type="entry name" value="cysteine_hydrolases"/>
    <property type="match status" value="1"/>
</dbReference>
<dbReference type="Pfam" id="PF00857">
    <property type="entry name" value="Isochorismatase"/>
    <property type="match status" value="1"/>
</dbReference>
<dbReference type="PATRIC" id="fig|768679.9.peg.1489"/>
<dbReference type="EC" id="3.3.2.1" evidence="3"/>
<evidence type="ECO:0000313" key="3">
    <source>
        <dbReference type="EMBL" id="CCC82097.1"/>
    </source>
</evidence>
<accession>G4RKK2</accession>
<dbReference type="PANTHER" id="PTHR43540">
    <property type="entry name" value="PEROXYUREIDOACRYLATE/UREIDOACRYLATE AMIDOHYDROLASE-RELATED"/>
    <property type="match status" value="1"/>
</dbReference>
<dbReference type="Proteomes" id="UP000002654">
    <property type="component" value="Chromosome"/>
</dbReference>
<dbReference type="OrthoDB" id="9194at2157"/>
<evidence type="ECO:0000259" key="2">
    <source>
        <dbReference type="Pfam" id="PF00857"/>
    </source>
</evidence>
<dbReference type="AlphaFoldDB" id="G4RKK2"/>